<dbReference type="GO" id="GO:0046982">
    <property type="term" value="F:protein heterodimerization activity"/>
    <property type="evidence" value="ECO:0007669"/>
    <property type="project" value="Ensembl"/>
</dbReference>
<evidence type="ECO:0000256" key="3">
    <source>
        <dbReference type="ARBA" id="ARBA00022782"/>
    </source>
</evidence>
<accession>A0A8C8TFT8</accession>
<dbReference type="Proteomes" id="UP000694547">
    <property type="component" value="Chromosome 4"/>
</dbReference>
<feature type="domain" description="BHLH" evidence="10">
    <location>
        <begin position="54"/>
        <end position="105"/>
    </location>
</feature>
<dbReference type="InterPro" id="IPR036638">
    <property type="entry name" value="HLH_DNA-bd_sf"/>
</dbReference>
<protein>
    <submittedName>
        <fullName evidence="11">Spermatogenesis and oogenesis specific basic helix-loop-helix 1</fullName>
    </submittedName>
</protein>
<feature type="compositionally biased region" description="Low complexity" evidence="9">
    <location>
        <begin position="198"/>
        <end position="211"/>
    </location>
</feature>
<dbReference type="PANTHER" id="PTHR15402">
    <property type="entry name" value="TRANSCRIPTION FACTOR-LIKE 5 PROTEIN"/>
    <property type="match status" value="1"/>
</dbReference>
<dbReference type="Ensembl" id="ENSPEMT00000015355.2">
    <property type="protein sequence ID" value="ENSPEMP00000011173.1"/>
    <property type="gene ID" value="ENSPEMG00000011915.2"/>
</dbReference>
<evidence type="ECO:0000256" key="8">
    <source>
        <dbReference type="ARBA" id="ARBA00023242"/>
    </source>
</evidence>
<evidence type="ECO:0000256" key="7">
    <source>
        <dbReference type="ARBA" id="ARBA00023163"/>
    </source>
</evidence>
<reference evidence="11" key="2">
    <citation type="submission" date="2025-08" db="UniProtKB">
        <authorList>
            <consortium name="Ensembl"/>
        </authorList>
    </citation>
    <scope>IDENTIFICATION</scope>
</reference>
<keyword evidence="4" id="KW-0744">Spermatogenesis</keyword>
<dbReference type="GO" id="GO:0009994">
    <property type="term" value="P:oocyte differentiation"/>
    <property type="evidence" value="ECO:0007669"/>
    <property type="project" value="Ensembl"/>
</dbReference>
<dbReference type="GO" id="GO:0007283">
    <property type="term" value="P:spermatogenesis"/>
    <property type="evidence" value="ECO:0007669"/>
    <property type="project" value="UniProtKB-KW"/>
</dbReference>
<dbReference type="GO" id="GO:0001541">
    <property type="term" value="P:ovarian follicle development"/>
    <property type="evidence" value="ECO:0007669"/>
    <property type="project" value="Ensembl"/>
</dbReference>
<dbReference type="InterPro" id="IPR039583">
    <property type="entry name" value="TCFL5/SOLH1/2"/>
</dbReference>
<comment type="subcellular location">
    <subcellularLocation>
        <location evidence="1">Nucleus</location>
    </subcellularLocation>
</comment>
<keyword evidence="8" id="KW-0539">Nucleus</keyword>
<dbReference type="PANTHER" id="PTHR15402:SF4">
    <property type="entry name" value="SPERMATOGENESIS- AND OOGENESIS-SPECIFIC BASIC HELIX-LOOP-HELIX-CONTAINING PROTEIN 1"/>
    <property type="match status" value="1"/>
</dbReference>
<reference evidence="11" key="3">
    <citation type="submission" date="2025-09" db="UniProtKB">
        <authorList>
            <consortium name="Ensembl"/>
        </authorList>
    </citation>
    <scope>IDENTIFICATION</scope>
</reference>
<dbReference type="AlphaFoldDB" id="A0A8C8TFT8"/>
<evidence type="ECO:0000256" key="6">
    <source>
        <dbReference type="ARBA" id="ARBA00023125"/>
    </source>
</evidence>
<organism evidence="11 12">
    <name type="scientific">Peromyscus maniculatus bairdii</name>
    <name type="common">Prairie deer mouse</name>
    <dbReference type="NCBI Taxonomy" id="230844"/>
    <lineage>
        <taxon>Eukaryota</taxon>
        <taxon>Metazoa</taxon>
        <taxon>Chordata</taxon>
        <taxon>Craniata</taxon>
        <taxon>Vertebrata</taxon>
        <taxon>Euteleostomi</taxon>
        <taxon>Mammalia</taxon>
        <taxon>Eutheria</taxon>
        <taxon>Euarchontoglires</taxon>
        <taxon>Glires</taxon>
        <taxon>Rodentia</taxon>
        <taxon>Myomorpha</taxon>
        <taxon>Muroidea</taxon>
        <taxon>Cricetidae</taxon>
        <taxon>Neotominae</taxon>
        <taxon>Peromyscus</taxon>
    </lineage>
</organism>
<dbReference type="GO" id="GO:0042803">
    <property type="term" value="F:protein homodimerization activity"/>
    <property type="evidence" value="ECO:0007669"/>
    <property type="project" value="Ensembl"/>
</dbReference>
<evidence type="ECO:0000256" key="1">
    <source>
        <dbReference type="ARBA" id="ARBA00004123"/>
    </source>
</evidence>
<evidence type="ECO:0000256" key="4">
    <source>
        <dbReference type="ARBA" id="ARBA00022871"/>
    </source>
</evidence>
<feature type="compositionally biased region" description="Polar residues" evidence="9">
    <location>
        <begin position="19"/>
        <end position="40"/>
    </location>
</feature>
<evidence type="ECO:0000313" key="11">
    <source>
        <dbReference type="Ensembl" id="ENSPEMP00000011173.1"/>
    </source>
</evidence>
<evidence type="ECO:0000259" key="10">
    <source>
        <dbReference type="PROSITE" id="PS50888"/>
    </source>
</evidence>
<dbReference type="GO" id="GO:0005737">
    <property type="term" value="C:cytoplasm"/>
    <property type="evidence" value="ECO:0007669"/>
    <property type="project" value="Ensembl"/>
</dbReference>
<name>A0A8C8TFT8_PERMB</name>
<dbReference type="GO" id="GO:0001228">
    <property type="term" value="F:DNA-binding transcription activator activity, RNA polymerase II-specific"/>
    <property type="evidence" value="ECO:0007669"/>
    <property type="project" value="Ensembl"/>
</dbReference>
<keyword evidence="5" id="KW-0805">Transcription regulation</keyword>
<evidence type="ECO:0000256" key="9">
    <source>
        <dbReference type="SAM" id="MobiDB-lite"/>
    </source>
</evidence>
<proteinExistence type="predicted"/>
<keyword evidence="12" id="KW-1185">Reference proteome</keyword>
<dbReference type="Pfam" id="PF00010">
    <property type="entry name" value="HLH"/>
    <property type="match status" value="1"/>
</dbReference>
<keyword evidence="6" id="KW-0238">DNA-binding</keyword>
<dbReference type="InterPro" id="IPR011598">
    <property type="entry name" value="bHLH_dom"/>
</dbReference>
<dbReference type="Gene3D" id="4.10.280.10">
    <property type="entry name" value="Helix-loop-helix DNA-binding domain"/>
    <property type="match status" value="1"/>
</dbReference>
<dbReference type="PROSITE" id="PS50888">
    <property type="entry name" value="BHLH"/>
    <property type="match status" value="1"/>
</dbReference>
<dbReference type="GO" id="GO:0000978">
    <property type="term" value="F:RNA polymerase II cis-regulatory region sequence-specific DNA binding"/>
    <property type="evidence" value="ECO:0007669"/>
    <property type="project" value="TreeGrafter"/>
</dbReference>
<keyword evidence="7" id="KW-0804">Transcription</keyword>
<keyword evidence="3" id="KW-0221">Differentiation</keyword>
<evidence type="ECO:0000256" key="2">
    <source>
        <dbReference type="ARBA" id="ARBA00022473"/>
    </source>
</evidence>
<evidence type="ECO:0000256" key="5">
    <source>
        <dbReference type="ARBA" id="ARBA00023015"/>
    </source>
</evidence>
<dbReference type="SUPFAM" id="SSF47459">
    <property type="entry name" value="HLH, helix-loop-helix DNA-binding domain"/>
    <property type="match status" value="1"/>
</dbReference>
<sequence length="357" mass="37932">MASSGQERASEDCGGSGITGCSKTPQPETRDSLPTPSQGSGPRPGPVAAANCGSCLRRNVISERERRRRISLSCERLRALLPQFDGRREDMASVLEMTVYFLQLAHSMAPGWEQLSVPQPSQEMWHLWQGDVVQVTLADQSADSKPPDSGIAKASGAARVQDPPRCEMLGMDQSQALGRVSELLERPSSPLGKPQSTLSVGPEPSSLSPGLSPWLPHSWQLATPQTSDIISGGLHPVGSLARDTESPGMLAEEANLVLTSVPDARYTAGPGSDVVDGTSFLLTTNPDWWLGSVEGRGGPALATSSPMDRAEPSFMGDPEPISPELQPGPLELWGLDFGSPGLAVQDEADSLFPDFFP</sequence>
<feature type="region of interest" description="Disordered" evidence="9">
    <location>
        <begin position="185"/>
        <end position="211"/>
    </location>
</feature>
<reference evidence="11 12" key="1">
    <citation type="submission" date="2018-10" db="EMBL/GenBank/DDBJ databases">
        <title>Improved assembly of the deer mouse Peromyscus maniculatus genome.</title>
        <authorList>
            <person name="Lassance J.-M."/>
            <person name="Hoekstra H.E."/>
        </authorList>
    </citation>
    <scope>NUCLEOTIDE SEQUENCE [LARGE SCALE GENOMIC DNA]</scope>
</reference>
<keyword evidence="2" id="KW-0217">Developmental protein</keyword>
<evidence type="ECO:0000313" key="12">
    <source>
        <dbReference type="Proteomes" id="UP000694547"/>
    </source>
</evidence>
<feature type="region of interest" description="Disordered" evidence="9">
    <location>
        <begin position="1"/>
        <end position="49"/>
    </location>
</feature>
<dbReference type="GO" id="GO:0001673">
    <property type="term" value="C:male germ cell nucleus"/>
    <property type="evidence" value="ECO:0007669"/>
    <property type="project" value="Ensembl"/>
</dbReference>
<dbReference type="GeneTree" id="ENSGT00390000000656"/>